<dbReference type="InterPro" id="IPR006085">
    <property type="entry name" value="XPG_DNA_repair_N"/>
</dbReference>
<dbReference type="AlphaFoldDB" id="A0A0C2WE68"/>
<dbReference type="InterPro" id="IPR006086">
    <property type="entry name" value="XPG-I_dom"/>
</dbReference>
<dbReference type="Pfam" id="PF00867">
    <property type="entry name" value="XPG_I"/>
    <property type="match status" value="1"/>
</dbReference>
<feature type="domain" description="XPG-I" evidence="1">
    <location>
        <begin position="121"/>
        <end position="193"/>
    </location>
</feature>
<dbReference type="HOGENOM" id="CLU_082498_0_0_1"/>
<dbReference type="PANTHER" id="PTHR11081">
    <property type="entry name" value="FLAP ENDONUCLEASE FAMILY MEMBER"/>
    <property type="match status" value="1"/>
</dbReference>
<proteinExistence type="predicted"/>
<evidence type="ECO:0000259" key="1">
    <source>
        <dbReference type="SMART" id="SM00484"/>
    </source>
</evidence>
<name>A0A0C2WE68_AMAMK</name>
<dbReference type="Pfam" id="PF00752">
    <property type="entry name" value="XPG_N"/>
    <property type="match status" value="1"/>
</dbReference>
<dbReference type="CDD" id="cd09870">
    <property type="entry name" value="PIN_YEN1"/>
    <property type="match status" value="1"/>
</dbReference>
<protein>
    <recommendedName>
        <fullName evidence="5">XPG-I domain-containing protein</fullName>
    </recommendedName>
</protein>
<organism evidence="3 4">
    <name type="scientific">Amanita muscaria (strain Koide BX008)</name>
    <dbReference type="NCBI Taxonomy" id="946122"/>
    <lineage>
        <taxon>Eukaryota</taxon>
        <taxon>Fungi</taxon>
        <taxon>Dikarya</taxon>
        <taxon>Basidiomycota</taxon>
        <taxon>Agaricomycotina</taxon>
        <taxon>Agaricomycetes</taxon>
        <taxon>Agaricomycetidae</taxon>
        <taxon>Agaricales</taxon>
        <taxon>Pluteineae</taxon>
        <taxon>Amanitaceae</taxon>
        <taxon>Amanita</taxon>
    </lineage>
</organism>
<accession>A0A0C2WE68</accession>
<evidence type="ECO:0000259" key="2">
    <source>
        <dbReference type="SMART" id="SM00485"/>
    </source>
</evidence>
<gene>
    <name evidence="3" type="ORF">M378DRAFT_182387</name>
</gene>
<dbReference type="PRINTS" id="PR00853">
    <property type="entry name" value="XPGRADSUPER"/>
</dbReference>
<evidence type="ECO:0008006" key="5">
    <source>
        <dbReference type="Google" id="ProtNLM"/>
    </source>
</evidence>
<dbReference type="GO" id="GO:0017108">
    <property type="term" value="F:5'-flap endonuclease activity"/>
    <property type="evidence" value="ECO:0007669"/>
    <property type="project" value="TreeGrafter"/>
</dbReference>
<keyword evidence="4" id="KW-1185">Reference proteome</keyword>
<dbReference type="Proteomes" id="UP000054549">
    <property type="component" value="Unassembled WGS sequence"/>
</dbReference>
<sequence length="215" mass="23688">MGVEGLWSLLNHSAEEESLLKISLDRNFRKEHHKGDKLLKIGIDASIWIRQSQAVFFKPGHATAGENPELRTLFFKLSQLLSACILAIFIFDGPLRPSVKRGKNVVASPHWLTEDFQRLINAFGFFSHQAPGEAEAELAQLNAAGLIDGILTDDSDVFVFGATHVIRSSILSSNNTDNVTVYTLDKIKSDAQVCLTHEDIILIALLVGGDYDPCT</sequence>
<dbReference type="PANTHER" id="PTHR11081:SF75">
    <property type="entry name" value="ENDONUCLEASE, PUTATIVE (AFU_ORTHOLOGUE AFUA_3G13260)-RELATED"/>
    <property type="match status" value="1"/>
</dbReference>
<dbReference type="InterPro" id="IPR006084">
    <property type="entry name" value="XPG/Rad2"/>
</dbReference>
<dbReference type="SMART" id="SM00485">
    <property type="entry name" value="XPGN"/>
    <property type="match status" value="1"/>
</dbReference>
<feature type="domain" description="XPG N-terminal" evidence="2">
    <location>
        <begin position="1"/>
        <end position="114"/>
    </location>
</feature>
<dbReference type="Gene3D" id="3.40.50.1010">
    <property type="entry name" value="5'-nuclease"/>
    <property type="match status" value="2"/>
</dbReference>
<dbReference type="SMART" id="SM00484">
    <property type="entry name" value="XPGI"/>
    <property type="match status" value="1"/>
</dbReference>
<dbReference type="InParanoid" id="A0A0C2WE68"/>
<dbReference type="OrthoDB" id="2148513at2759"/>
<reference evidence="3 4" key="1">
    <citation type="submission" date="2014-04" db="EMBL/GenBank/DDBJ databases">
        <title>Evolutionary Origins and Diversification of the Mycorrhizal Mutualists.</title>
        <authorList>
            <consortium name="DOE Joint Genome Institute"/>
            <consortium name="Mycorrhizal Genomics Consortium"/>
            <person name="Kohler A."/>
            <person name="Kuo A."/>
            <person name="Nagy L.G."/>
            <person name="Floudas D."/>
            <person name="Copeland A."/>
            <person name="Barry K.W."/>
            <person name="Cichocki N."/>
            <person name="Veneault-Fourrey C."/>
            <person name="LaButti K."/>
            <person name="Lindquist E.A."/>
            <person name="Lipzen A."/>
            <person name="Lundell T."/>
            <person name="Morin E."/>
            <person name="Murat C."/>
            <person name="Riley R."/>
            <person name="Ohm R."/>
            <person name="Sun H."/>
            <person name="Tunlid A."/>
            <person name="Henrissat B."/>
            <person name="Grigoriev I.V."/>
            <person name="Hibbett D.S."/>
            <person name="Martin F."/>
        </authorList>
    </citation>
    <scope>NUCLEOTIDE SEQUENCE [LARGE SCALE GENOMIC DNA]</scope>
    <source>
        <strain evidence="3 4">Koide BX008</strain>
    </source>
</reference>
<dbReference type="EMBL" id="KN818608">
    <property type="protein sequence ID" value="KIL54881.1"/>
    <property type="molecule type" value="Genomic_DNA"/>
</dbReference>
<dbReference type="GO" id="GO:0006974">
    <property type="term" value="P:DNA damage response"/>
    <property type="evidence" value="ECO:0007669"/>
    <property type="project" value="UniProtKB-ARBA"/>
</dbReference>
<dbReference type="SUPFAM" id="SSF88723">
    <property type="entry name" value="PIN domain-like"/>
    <property type="match status" value="1"/>
</dbReference>
<evidence type="ECO:0000313" key="4">
    <source>
        <dbReference type="Proteomes" id="UP000054549"/>
    </source>
</evidence>
<dbReference type="InterPro" id="IPR029060">
    <property type="entry name" value="PIN-like_dom_sf"/>
</dbReference>
<dbReference type="STRING" id="946122.A0A0C2WE68"/>
<evidence type="ECO:0000313" key="3">
    <source>
        <dbReference type="EMBL" id="KIL54881.1"/>
    </source>
</evidence>